<dbReference type="InterPro" id="IPR003018">
    <property type="entry name" value="GAF"/>
</dbReference>
<gene>
    <name evidence="3" type="ORF">X927_09735</name>
</gene>
<accession>A0A2K1P6Q2</accession>
<protein>
    <recommendedName>
        <fullName evidence="2">GGDEF domain-containing protein</fullName>
    </recommendedName>
</protein>
<dbReference type="NCBIfam" id="TIGR00254">
    <property type="entry name" value="GGDEF"/>
    <property type="match status" value="1"/>
</dbReference>
<evidence type="ECO:0000259" key="2">
    <source>
        <dbReference type="PROSITE" id="PS50887"/>
    </source>
</evidence>
<proteinExistence type="predicted"/>
<dbReference type="AlphaFoldDB" id="A0A2K1P6Q2"/>
<sequence>MVYIIIISTVLLFILVYVFYTGIKTAIYVRRIVNEKDKPPAFAPPSPKNVIRERFKSSLFETAITCLENEVEKDCALESIIEKLPLFLKADSWSFLLTPNNDEWRFLFWSKDLDFLPLEEVASEIQISGEHIKKVIDTKKVLFIKDTKKNSLWYQKHSLSKSWLGIPIMVKNEIIGVLNVDWFKQAKVSKFERELINYFLEDIDRVLKTVFSVSEQFLSSELDILTQVYNRKALEKYISQYKSDTSKKAVIFLDFDNFKKINDNFGHTVGDQALKILTKRIQNSIKSDDLIFRYGGDEFIIIIDEITENISIDIIIQRIKSTVKTPITFNDMLIISSISTGYCLVPEEAPDIEKAIEIADKRMYLEKEIH</sequence>
<reference evidence="3 4" key="1">
    <citation type="submission" date="2013-12" db="EMBL/GenBank/DDBJ databases">
        <title>Comparative genomics of Petrotoga isolates.</title>
        <authorList>
            <person name="Nesbo C.L."/>
            <person name="Charchuk R."/>
            <person name="Chow K."/>
        </authorList>
    </citation>
    <scope>NUCLEOTIDE SEQUENCE [LARGE SCALE GENOMIC DNA]</scope>
    <source>
        <strain evidence="3 4">DSM 14811</strain>
    </source>
</reference>
<dbReference type="EMBL" id="AZRN01000034">
    <property type="protein sequence ID" value="PNR98452.1"/>
    <property type="molecule type" value="Genomic_DNA"/>
</dbReference>
<evidence type="ECO:0000256" key="1">
    <source>
        <dbReference type="SAM" id="Phobius"/>
    </source>
</evidence>
<dbReference type="Gene3D" id="3.30.70.270">
    <property type="match status" value="1"/>
</dbReference>
<feature type="domain" description="GGDEF" evidence="2">
    <location>
        <begin position="246"/>
        <end position="370"/>
    </location>
</feature>
<dbReference type="PANTHER" id="PTHR46663:SF2">
    <property type="entry name" value="GGDEF DOMAIN-CONTAINING PROTEIN"/>
    <property type="match status" value="1"/>
</dbReference>
<keyword evidence="1" id="KW-0472">Membrane</keyword>
<keyword evidence="4" id="KW-1185">Reference proteome</keyword>
<dbReference type="PROSITE" id="PS50887">
    <property type="entry name" value="GGDEF"/>
    <property type="match status" value="1"/>
</dbReference>
<dbReference type="InterPro" id="IPR029016">
    <property type="entry name" value="GAF-like_dom_sf"/>
</dbReference>
<dbReference type="PANTHER" id="PTHR46663">
    <property type="entry name" value="DIGUANYLATE CYCLASE DGCT-RELATED"/>
    <property type="match status" value="1"/>
</dbReference>
<keyword evidence="1" id="KW-1133">Transmembrane helix</keyword>
<dbReference type="Gene3D" id="3.30.450.40">
    <property type="match status" value="1"/>
</dbReference>
<dbReference type="InterPro" id="IPR043128">
    <property type="entry name" value="Rev_trsase/Diguanyl_cyclase"/>
</dbReference>
<comment type="caution">
    <text evidence="3">The sequence shown here is derived from an EMBL/GenBank/DDBJ whole genome shotgun (WGS) entry which is preliminary data.</text>
</comment>
<organism evidence="3 4">
    <name type="scientific">Petrotoga mexicana DSM 14811</name>
    <dbReference type="NCBI Taxonomy" id="1122954"/>
    <lineage>
        <taxon>Bacteria</taxon>
        <taxon>Thermotogati</taxon>
        <taxon>Thermotogota</taxon>
        <taxon>Thermotogae</taxon>
        <taxon>Petrotogales</taxon>
        <taxon>Petrotogaceae</taxon>
        <taxon>Petrotoga</taxon>
    </lineage>
</organism>
<dbReference type="SUPFAM" id="SSF55781">
    <property type="entry name" value="GAF domain-like"/>
    <property type="match status" value="1"/>
</dbReference>
<dbReference type="Pfam" id="PF00990">
    <property type="entry name" value="GGDEF"/>
    <property type="match status" value="1"/>
</dbReference>
<feature type="transmembrane region" description="Helical" evidence="1">
    <location>
        <begin position="6"/>
        <end position="29"/>
    </location>
</feature>
<dbReference type="SUPFAM" id="SSF55073">
    <property type="entry name" value="Nucleotide cyclase"/>
    <property type="match status" value="1"/>
</dbReference>
<dbReference type="SMART" id="SM00267">
    <property type="entry name" value="GGDEF"/>
    <property type="match status" value="1"/>
</dbReference>
<keyword evidence="1" id="KW-0812">Transmembrane</keyword>
<dbReference type="RefSeq" id="WP_103077802.1">
    <property type="nucleotide sequence ID" value="NZ_AZRN01000034.1"/>
</dbReference>
<name>A0A2K1P6Q2_9BACT</name>
<dbReference type="InterPro" id="IPR029787">
    <property type="entry name" value="Nucleotide_cyclase"/>
</dbReference>
<evidence type="ECO:0000313" key="3">
    <source>
        <dbReference type="EMBL" id="PNR98452.1"/>
    </source>
</evidence>
<dbReference type="InterPro" id="IPR000160">
    <property type="entry name" value="GGDEF_dom"/>
</dbReference>
<evidence type="ECO:0000313" key="4">
    <source>
        <dbReference type="Proteomes" id="UP000236604"/>
    </source>
</evidence>
<dbReference type="InterPro" id="IPR052163">
    <property type="entry name" value="DGC-Regulatory_Protein"/>
</dbReference>
<dbReference type="CDD" id="cd01949">
    <property type="entry name" value="GGDEF"/>
    <property type="match status" value="1"/>
</dbReference>
<dbReference type="Proteomes" id="UP000236604">
    <property type="component" value="Unassembled WGS sequence"/>
</dbReference>
<dbReference type="Pfam" id="PF01590">
    <property type="entry name" value="GAF"/>
    <property type="match status" value="1"/>
</dbReference>